<dbReference type="EMBL" id="JARKNE010000011">
    <property type="protein sequence ID" value="KAK5787222.1"/>
    <property type="molecule type" value="Genomic_DNA"/>
</dbReference>
<gene>
    <name evidence="1" type="ORF">PVK06_041875</name>
</gene>
<evidence type="ECO:0000313" key="1">
    <source>
        <dbReference type="EMBL" id="KAK5787222.1"/>
    </source>
</evidence>
<name>A0ABR0N9F2_GOSAR</name>
<accession>A0ABR0N9F2</accession>
<comment type="caution">
    <text evidence="1">The sequence shown here is derived from an EMBL/GenBank/DDBJ whole genome shotgun (WGS) entry which is preliminary data.</text>
</comment>
<sequence>MISLLTLQRIVVPFFGDHLRRFGHFCANVLHGIPVPNCLVGLNSMISQWPSSGSLLVKSAYNFLSKDALNPSEDSWKLVWAFVGPQHGKRYLGAGHSSEINVSFLLLLAKGLAKG</sequence>
<organism evidence="1 2">
    <name type="scientific">Gossypium arboreum</name>
    <name type="common">Tree cotton</name>
    <name type="synonym">Gossypium nanking</name>
    <dbReference type="NCBI Taxonomy" id="29729"/>
    <lineage>
        <taxon>Eukaryota</taxon>
        <taxon>Viridiplantae</taxon>
        <taxon>Streptophyta</taxon>
        <taxon>Embryophyta</taxon>
        <taxon>Tracheophyta</taxon>
        <taxon>Spermatophyta</taxon>
        <taxon>Magnoliopsida</taxon>
        <taxon>eudicotyledons</taxon>
        <taxon>Gunneridae</taxon>
        <taxon>Pentapetalae</taxon>
        <taxon>rosids</taxon>
        <taxon>malvids</taxon>
        <taxon>Malvales</taxon>
        <taxon>Malvaceae</taxon>
        <taxon>Malvoideae</taxon>
        <taxon>Gossypium</taxon>
    </lineage>
</organism>
<protein>
    <submittedName>
        <fullName evidence="1">Uncharacterized protein</fullName>
    </submittedName>
</protein>
<keyword evidence="2" id="KW-1185">Reference proteome</keyword>
<proteinExistence type="predicted"/>
<dbReference type="Proteomes" id="UP001358586">
    <property type="component" value="Chromosome 11"/>
</dbReference>
<reference evidence="1 2" key="1">
    <citation type="submission" date="2023-03" db="EMBL/GenBank/DDBJ databases">
        <title>WGS of Gossypium arboreum.</title>
        <authorList>
            <person name="Yu D."/>
        </authorList>
    </citation>
    <scope>NUCLEOTIDE SEQUENCE [LARGE SCALE GENOMIC DNA]</scope>
    <source>
        <tissue evidence="1">Leaf</tissue>
    </source>
</reference>
<evidence type="ECO:0000313" key="2">
    <source>
        <dbReference type="Proteomes" id="UP001358586"/>
    </source>
</evidence>